<name>A0ABP9X8T5_9CHLR</name>
<comment type="caution">
    <text evidence="3">The sequence shown here is derived from an EMBL/GenBank/DDBJ whole genome shotgun (WGS) entry which is preliminary data.</text>
</comment>
<dbReference type="PROSITE" id="PS00109">
    <property type="entry name" value="PROTEIN_KINASE_TYR"/>
    <property type="match status" value="1"/>
</dbReference>
<dbReference type="Proteomes" id="UP001428290">
    <property type="component" value="Unassembled WGS sequence"/>
</dbReference>
<dbReference type="Gene3D" id="1.10.510.10">
    <property type="entry name" value="Transferase(Phosphotransferase) domain 1"/>
    <property type="match status" value="1"/>
</dbReference>
<protein>
    <submittedName>
        <fullName evidence="3">Serine/threonine-protein kinase PknD</fullName>
    </submittedName>
</protein>
<dbReference type="PANTHER" id="PTHR44167">
    <property type="entry name" value="OVARIAN-SPECIFIC SERINE/THREONINE-PROTEIN KINASE LOK-RELATED"/>
    <property type="match status" value="1"/>
</dbReference>
<keyword evidence="1" id="KW-0472">Membrane</keyword>
<sequence length="409" mass="46802">MNHDTQWIPLIDPGDYIDEYNEYQIVNLIQAGGCGCVYLVRAINPDANEQISLDTIRKQYHYGLNVEHIRKWNLAALKIARPDGKYNYTTHIVDEHRYLQMINHSSVVSLYRNPFRKTTNHYRGEYKPVSSKKITSTNGVSYDYKYIIMNFECGGSLQSYLQEIQRPLNQYQVVGLIIQIANVLNYLHKNIGIVHRDITPKNILFRNPISMWRYTIPEIVLIDFGCIETLNHKYKLRSIPFTTFPYGAPEIEKNMNAHHMNDIYSLGIIFYELLAGFSINNKVILSLDQVNSKINKDLASIVMDCINPDVNERNKKIGSAEELIKKITLFSDQKRSGIKRKTPNYIKIIAVIIIALIIILSIILSINLIQIQSKKVDTLTSIPSITSLPLATPSPLPTAKPTTTRIPQP</sequence>
<keyword evidence="3" id="KW-0808">Transferase</keyword>
<dbReference type="InterPro" id="IPR011009">
    <property type="entry name" value="Kinase-like_dom_sf"/>
</dbReference>
<keyword evidence="3" id="KW-0418">Kinase</keyword>
<dbReference type="InterPro" id="IPR008266">
    <property type="entry name" value="Tyr_kinase_AS"/>
</dbReference>
<proteinExistence type="predicted"/>
<evidence type="ECO:0000313" key="4">
    <source>
        <dbReference type="Proteomes" id="UP001428290"/>
    </source>
</evidence>
<keyword evidence="4" id="KW-1185">Reference proteome</keyword>
<dbReference type="PANTHER" id="PTHR44167:SF24">
    <property type="entry name" value="SERINE_THREONINE-PROTEIN KINASE CHK2"/>
    <property type="match status" value="1"/>
</dbReference>
<feature type="domain" description="Protein kinase" evidence="2">
    <location>
        <begin position="23"/>
        <end position="330"/>
    </location>
</feature>
<keyword evidence="1" id="KW-0812">Transmembrane</keyword>
<dbReference type="InterPro" id="IPR000719">
    <property type="entry name" value="Prot_kinase_dom"/>
</dbReference>
<gene>
    <name evidence="3" type="primary">pknD_27</name>
    <name evidence="3" type="ORF">Hgul01_05086</name>
</gene>
<accession>A0ABP9X8T5</accession>
<dbReference type="EMBL" id="BAABRU010000039">
    <property type="protein sequence ID" value="GAA5531261.1"/>
    <property type="molecule type" value="Genomic_DNA"/>
</dbReference>
<organism evidence="3 4">
    <name type="scientific">Herpetosiphon gulosus</name>
    <dbReference type="NCBI Taxonomy" id="1973496"/>
    <lineage>
        <taxon>Bacteria</taxon>
        <taxon>Bacillati</taxon>
        <taxon>Chloroflexota</taxon>
        <taxon>Chloroflexia</taxon>
        <taxon>Herpetosiphonales</taxon>
        <taxon>Herpetosiphonaceae</taxon>
        <taxon>Herpetosiphon</taxon>
    </lineage>
</organism>
<dbReference type="PROSITE" id="PS50011">
    <property type="entry name" value="PROTEIN_KINASE_DOM"/>
    <property type="match status" value="1"/>
</dbReference>
<evidence type="ECO:0000256" key="1">
    <source>
        <dbReference type="SAM" id="Phobius"/>
    </source>
</evidence>
<keyword evidence="1" id="KW-1133">Transmembrane helix</keyword>
<feature type="transmembrane region" description="Helical" evidence="1">
    <location>
        <begin position="345"/>
        <end position="369"/>
    </location>
</feature>
<reference evidence="3 4" key="1">
    <citation type="submission" date="2024-02" db="EMBL/GenBank/DDBJ databases">
        <title>Herpetosiphon gulosus NBRC 112829.</title>
        <authorList>
            <person name="Ichikawa N."/>
            <person name="Katano-Makiyama Y."/>
            <person name="Hidaka K."/>
        </authorList>
    </citation>
    <scope>NUCLEOTIDE SEQUENCE [LARGE SCALE GENOMIC DNA]</scope>
    <source>
        <strain evidence="3 4">NBRC 112829</strain>
    </source>
</reference>
<evidence type="ECO:0000259" key="2">
    <source>
        <dbReference type="PROSITE" id="PS50011"/>
    </source>
</evidence>
<dbReference type="RefSeq" id="WP_345724832.1">
    <property type="nucleotide sequence ID" value="NZ_BAABRU010000039.1"/>
</dbReference>
<evidence type="ECO:0000313" key="3">
    <source>
        <dbReference type="EMBL" id="GAA5531261.1"/>
    </source>
</evidence>
<dbReference type="SUPFAM" id="SSF56112">
    <property type="entry name" value="Protein kinase-like (PK-like)"/>
    <property type="match status" value="1"/>
</dbReference>
<dbReference type="Pfam" id="PF00069">
    <property type="entry name" value="Pkinase"/>
    <property type="match status" value="1"/>
</dbReference>
<dbReference type="GO" id="GO:0016301">
    <property type="term" value="F:kinase activity"/>
    <property type="evidence" value="ECO:0007669"/>
    <property type="project" value="UniProtKB-KW"/>
</dbReference>